<evidence type="ECO:0000259" key="3">
    <source>
        <dbReference type="PROSITE" id="PS50977"/>
    </source>
</evidence>
<feature type="domain" description="HTH tetR-type" evidence="3">
    <location>
        <begin position="5"/>
        <end position="65"/>
    </location>
</feature>
<dbReference type="Pfam" id="PF00440">
    <property type="entry name" value="TetR_N"/>
    <property type="match status" value="1"/>
</dbReference>
<dbReference type="PANTHER" id="PTHR30055:SF200">
    <property type="entry name" value="HTH-TYPE TRANSCRIPTIONAL REPRESSOR BDCR"/>
    <property type="match status" value="1"/>
</dbReference>
<dbReference type="PRINTS" id="PR00455">
    <property type="entry name" value="HTHTETR"/>
</dbReference>
<name>A0A255FXI7_9ACTN</name>
<proteinExistence type="predicted"/>
<dbReference type="InterPro" id="IPR036271">
    <property type="entry name" value="Tet_transcr_reg_TetR-rel_C_sf"/>
</dbReference>
<dbReference type="SUPFAM" id="SSF46689">
    <property type="entry name" value="Homeodomain-like"/>
    <property type="match status" value="1"/>
</dbReference>
<comment type="caution">
    <text evidence="4">The sequence shown here is derived from an EMBL/GenBank/DDBJ whole genome shotgun (WGS) entry which is preliminary data.</text>
</comment>
<dbReference type="SUPFAM" id="SSF48498">
    <property type="entry name" value="Tetracyclin repressor-like, C-terminal domain"/>
    <property type="match status" value="1"/>
</dbReference>
<dbReference type="GO" id="GO:0000976">
    <property type="term" value="F:transcription cis-regulatory region binding"/>
    <property type="evidence" value="ECO:0007669"/>
    <property type="project" value="TreeGrafter"/>
</dbReference>
<dbReference type="GO" id="GO:0003700">
    <property type="term" value="F:DNA-binding transcription factor activity"/>
    <property type="evidence" value="ECO:0007669"/>
    <property type="project" value="TreeGrafter"/>
</dbReference>
<dbReference type="Proteomes" id="UP000215896">
    <property type="component" value="Unassembled WGS sequence"/>
</dbReference>
<dbReference type="EMBL" id="NMVO01000019">
    <property type="protein sequence ID" value="OYO08002.1"/>
    <property type="molecule type" value="Genomic_DNA"/>
</dbReference>
<evidence type="ECO:0000256" key="1">
    <source>
        <dbReference type="ARBA" id="ARBA00023125"/>
    </source>
</evidence>
<evidence type="ECO:0000256" key="2">
    <source>
        <dbReference type="PROSITE-ProRule" id="PRU00335"/>
    </source>
</evidence>
<dbReference type="PROSITE" id="PS50977">
    <property type="entry name" value="HTH_TETR_2"/>
    <property type="match status" value="1"/>
</dbReference>
<feature type="DNA-binding region" description="H-T-H motif" evidence="2">
    <location>
        <begin position="28"/>
        <end position="47"/>
    </location>
</feature>
<evidence type="ECO:0000313" key="5">
    <source>
        <dbReference type="Proteomes" id="UP000215896"/>
    </source>
</evidence>
<organism evidence="4 5">
    <name type="scientific">Enemella evansiae</name>
    <dbReference type="NCBI Taxonomy" id="2016499"/>
    <lineage>
        <taxon>Bacteria</taxon>
        <taxon>Bacillati</taxon>
        <taxon>Actinomycetota</taxon>
        <taxon>Actinomycetes</taxon>
        <taxon>Propionibacteriales</taxon>
        <taxon>Propionibacteriaceae</taxon>
        <taxon>Enemella</taxon>
    </lineage>
</organism>
<keyword evidence="5" id="KW-1185">Reference proteome</keyword>
<gene>
    <name evidence="4" type="ORF">CGZ94_20475</name>
</gene>
<dbReference type="AlphaFoldDB" id="A0A255FXI7"/>
<protein>
    <submittedName>
        <fullName evidence="4">TetR family transcriptional regulator</fullName>
    </submittedName>
</protein>
<dbReference type="InterPro" id="IPR001647">
    <property type="entry name" value="HTH_TetR"/>
</dbReference>
<dbReference type="InterPro" id="IPR009057">
    <property type="entry name" value="Homeodomain-like_sf"/>
</dbReference>
<evidence type="ECO:0000313" key="4">
    <source>
        <dbReference type="EMBL" id="OYO08002.1"/>
    </source>
</evidence>
<accession>A0A255FXI7</accession>
<dbReference type="OrthoDB" id="4214267at2"/>
<dbReference type="Gene3D" id="1.10.357.10">
    <property type="entry name" value="Tetracycline Repressor, domain 2"/>
    <property type="match status" value="1"/>
</dbReference>
<sequence length="180" mass="19607">MPVTTPVGERLLDTASELFYDRGITAVGVDLISEQARATKRTLYQRFGSKDGLVAAYLTRRAHRWQVGLLAAVRAADPQDPAEALRVVFDYSRSWAAHNERGCAFVNAWADVGPSDAGAVRIIREEKQWMGLLWSALLGDAMLAGQVQLLHEGAQVAASVLADEAAFDRAYAAALRLLPQ</sequence>
<dbReference type="PANTHER" id="PTHR30055">
    <property type="entry name" value="HTH-TYPE TRANSCRIPTIONAL REGULATOR RUTR"/>
    <property type="match status" value="1"/>
</dbReference>
<reference evidence="4 5" key="1">
    <citation type="submission" date="2017-07" db="EMBL/GenBank/DDBJ databases">
        <title>Draft whole genome sequences of clinical Proprionibacteriaceae strains.</title>
        <authorList>
            <person name="Bernier A.-M."/>
            <person name="Bernard K."/>
            <person name="Domingo M.-C."/>
        </authorList>
    </citation>
    <scope>NUCLEOTIDE SEQUENCE [LARGE SCALE GENOMIC DNA]</scope>
    <source>
        <strain evidence="4 5">NML 030167</strain>
    </source>
</reference>
<keyword evidence="1 2" id="KW-0238">DNA-binding</keyword>
<dbReference type="InterPro" id="IPR050109">
    <property type="entry name" value="HTH-type_TetR-like_transc_reg"/>
</dbReference>